<dbReference type="Gene3D" id="1.10.510.10">
    <property type="entry name" value="Transferase(Phosphotransferase) domain 1"/>
    <property type="match status" value="1"/>
</dbReference>
<keyword evidence="5" id="KW-0418">Kinase</keyword>
<dbReference type="GO" id="GO:0005737">
    <property type="term" value="C:cytoplasm"/>
    <property type="evidence" value="ECO:0007669"/>
    <property type="project" value="TreeGrafter"/>
</dbReference>
<keyword evidence="2" id="KW-0067">ATP-binding</keyword>
<evidence type="ECO:0000256" key="1">
    <source>
        <dbReference type="ARBA" id="ARBA00022741"/>
    </source>
</evidence>
<reference evidence="5" key="1">
    <citation type="submission" date="2022-01" db="EMBL/GenBank/DDBJ databases">
        <title>Comparative genomics reveals a dynamic genome evolution in the ectomycorrhizal milk-cap (Lactarius) mushrooms.</title>
        <authorList>
            <consortium name="DOE Joint Genome Institute"/>
            <person name="Lebreton A."/>
            <person name="Tang N."/>
            <person name="Kuo A."/>
            <person name="LaButti K."/>
            <person name="Drula E."/>
            <person name="Barry K."/>
            <person name="Clum A."/>
            <person name="Lipzen A."/>
            <person name="Mousain D."/>
            <person name="Ng V."/>
            <person name="Wang R."/>
            <person name="Wang X."/>
            <person name="Dai Y."/>
            <person name="Henrissat B."/>
            <person name="Grigoriev I.V."/>
            <person name="Guerin-Laguette A."/>
            <person name="Yu F."/>
            <person name="Martin F.M."/>
        </authorList>
    </citation>
    <scope>NUCLEOTIDE SEQUENCE</scope>
    <source>
        <strain evidence="5">QP</strain>
    </source>
</reference>
<feature type="domain" description="Protein kinase" evidence="4">
    <location>
        <begin position="1"/>
        <end position="370"/>
    </location>
</feature>
<dbReference type="GO" id="GO:0005524">
    <property type="term" value="F:ATP binding"/>
    <property type="evidence" value="ECO:0007669"/>
    <property type="project" value="UniProtKB-KW"/>
</dbReference>
<sequence>MPPPSTGFLGNPSGGLGEIGGPELWWAARQETLERAGYMLRSRYRPGWRPSWVTTGKHYFNSEDGQIQSLRLCMDATRISDGRPVMLKRLLSKEGPYELQINKLFSTGPLSSDPRNHCARLIDVIQLPNEDPIMVHPLLRPFDEPPLQTYGEFVTFFTQICEGVQFMHSNNVAHRDCTWRNIMLDPTHMYPDSFHPVALGRSRDFRHKAKGYSRTRRPTRYLLIDFGLSRRYDPANGPPLDEPLHGGDRSAPEHRDEETPRNPFPTDVYYLGNLVRQHYMQKCKGFEFIESLITDMVQEDPEKRPNMDEVVSRFSDIKSKLSTWKLRSRIARQHEVWPVAAWRSVGHWYRTVGYVVGRKAAIPEPSPEPS</sequence>
<evidence type="ECO:0000256" key="3">
    <source>
        <dbReference type="SAM" id="MobiDB-lite"/>
    </source>
</evidence>
<gene>
    <name evidence="5" type="ORF">EDB92DRAFT_836747</name>
</gene>
<dbReference type="InterPro" id="IPR011009">
    <property type="entry name" value="Kinase-like_dom_sf"/>
</dbReference>
<dbReference type="Pfam" id="PF07714">
    <property type="entry name" value="PK_Tyr_Ser-Thr"/>
    <property type="match status" value="1"/>
</dbReference>
<keyword evidence="6" id="KW-1185">Reference proteome</keyword>
<accession>A0AAD4LDN5</accession>
<feature type="region of interest" description="Disordered" evidence="3">
    <location>
        <begin position="233"/>
        <end position="263"/>
    </location>
</feature>
<evidence type="ECO:0000313" key="6">
    <source>
        <dbReference type="Proteomes" id="UP001201163"/>
    </source>
</evidence>
<dbReference type="InterPro" id="IPR000719">
    <property type="entry name" value="Prot_kinase_dom"/>
</dbReference>
<evidence type="ECO:0000313" key="5">
    <source>
        <dbReference type="EMBL" id="KAH8989695.1"/>
    </source>
</evidence>
<keyword evidence="1" id="KW-0547">Nucleotide-binding</keyword>
<dbReference type="SUPFAM" id="SSF56112">
    <property type="entry name" value="Protein kinase-like (PK-like)"/>
    <property type="match status" value="1"/>
</dbReference>
<dbReference type="PANTHER" id="PTHR24346:SF30">
    <property type="entry name" value="MATERNAL EMBRYONIC LEUCINE ZIPPER KINASE"/>
    <property type="match status" value="1"/>
</dbReference>
<keyword evidence="5" id="KW-0808">Transferase</keyword>
<feature type="compositionally biased region" description="Basic and acidic residues" evidence="3">
    <location>
        <begin position="242"/>
        <end position="260"/>
    </location>
</feature>
<dbReference type="SMART" id="SM00220">
    <property type="entry name" value="S_TKc"/>
    <property type="match status" value="1"/>
</dbReference>
<proteinExistence type="predicted"/>
<dbReference type="AlphaFoldDB" id="A0AAD4LDN5"/>
<organism evidence="5 6">
    <name type="scientific">Lactarius akahatsu</name>
    <dbReference type="NCBI Taxonomy" id="416441"/>
    <lineage>
        <taxon>Eukaryota</taxon>
        <taxon>Fungi</taxon>
        <taxon>Dikarya</taxon>
        <taxon>Basidiomycota</taxon>
        <taxon>Agaricomycotina</taxon>
        <taxon>Agaricomycetes</taxon>
        <taxon>Russulales</taxon>
        <taxon>Russulaceae</taxon>
        <taxon>Lactarius</taxon>
    </lineage>
</organism>
<evidence type="ECO:0000259" key="4">
    <source>
        <dbReference type="PROSITE" id="PS50011"/>
    </source>
</evidence>
<evidence type="ECO:0000256" key="2">
    <source>
        <dbReference type="ARBA" id="ARBA00022840"/>
    </source>
</evidence>
<dbReference type="EMBL" id="JAKELL010000035">
    <property type="protein sequence ID" value="KAH8989695.1"/>
    <property type="molecule type" value="Genomic_DNA"/>
</dbReference>
<dbReference type="GO" id="GO:0035556">
    <property type="term" value="P:intracellular signal transduction"/>
    <property type="evidence" value="ECO:0007669"/>
    <property type="project" value="TreeGrafter"/>
</dbReference>
<comment type="caution">
    <text evidence="5">The sequence shown here is derived from an EMBL/GenBank/DDBJ whole genome shotgun (WGS) entry which is preliminary data.</text>
</comment>
<name>A0AAD4LDN5_9AGAM</name>
<dbReference type="InterPro" id="IPR001245">
    <property type="entry name" value="Ser-Thr/Tyr_kinase_cat_dom"/>
</dbReference>
<dbReference type="Proteomes" id="UP001201163">
    <property type="component" value="Unassembled WGS sequence"/>
</dbReference>
<dbReference type="PROSITE" id="PS50011">
    <property type="entry name" value="PROTEIN_KINASE_DOM"/>
    <property type="match status" value="1"/>
</dbReference>
<dbReference type="PANTHER" id="PTHR24346">
    <property type="entry name" value="MAP/MICROTUBULE AFFINITY-REGULATING KINASE"/>
    <property type="match status" value="1"/>
</dbReference>
<protein>
    <submittedName>
        <fullName evidence="5">Kinase-like domain-containing protein</fullName>
    </submittedName>
</protein>
<dbReference type="GO" id="GO:0004674">
    <property type="term" value="F:protein serine/threonine kinase activity"/>
    <property type="evidence" value="ECO:0007669"/>
    <property type="project" value="TreeGrafter"/>
</dbReference>